<reference evidence="1" key="1">
    <citation type="submission" date="2017-08" db="EMBL/GenBank/DDBJ databases">
        <authorList>
            <person name="Imhoff J.F."/>
            <person name="Rahn T."/>
            <person name="Kuenzel S."/>
            <person name="Neulinger S.C."/>
        </authorList>
    </citation>
    <scope>NUCLEOTIDE SEQUENCE</scope>
    <source>
        <strain evidence="1">IM 151</strain>
    </source>
</reference>
<gene>
    <name evidence="1" type="ORF">CKO43_10340</name>
</gene>
<dbReference type="EMBL" id="NRRU01000032">
    <property type="protein sequence ID" value="MBK1713177.1"/>
    <property type="molecule type" value="Genomic_DNA"/>
</dbReference>
<sequence>MLATIKGPVARWSWVDRYGRPCELAQELAGSDAGDLTFAANQLDALLAAGAADQMAVSLEELGDPGLSPKKDAAQFVRVEEALAHCTEVGLDPWLLRRAVARRVVLSSGAALRDAGFRAAVLEAKLRGTPDAVDRWAGRAA</sequence>
<accession>A0ABS1DWP1</accession>
<keyword evidence="2" id="KW-1185">Reference proteome</keyword>
<dbReference type="RefSeq" id="WP_200225621.1">
    <property type="nucleotide sequence ID" value="NZ_NRRT01000001.1"/>
</dbReference>
<dbReference type="Proteomes" id="UP001041814">
    <property type="component" value="Unassembled WGS sequence"/>
</dbReference>
<comment type="caution">
    <text evidence="1">The sequence shown here is derived from an EMBL/GenBank/DDBJ whole genome shotgun (WGS) entry which is preliminary data.</text>
</comment>
<reference evidence="1" key="2">
    <citation type="journal article" date="2020" name="Microorganisms">
        <title>Osmotic Adaptation and Compatible Solute Biosynthesis of Phototrophic Bacteria as Revealed from Genome Analyses.</title>
        <authorList>
            <person name="Imhoff J.F."/>
            <person name="Rahn T."/>
            <person name="Kunzel S."/>
            <person name="Keller A."/>
            <person name="Neulinger S.C."/>
        </authorList>
    </citation>
    <scope>NUCLEOTIDE SEQUENCE</scope>
    <source>
        <strain evidence="1">IM 151</strain>
    </source>
</reference>
<proteinExistence type="predicted"/>
<protein>
    <submittedName>
        <fullName evidence="1">Uncharacterized protein</fullName>
    </submittedName>
</protein>
<evidence type="ECO:0000313" key="2">
    <source>
        <dbReference type="Proteomes" id="UP001041814"/>
    </source>
</evidence>
<organism evidence="1 2">
    <name type="scientific">Rubrivivax gelatinosus</name>
    <name type="common">Rhodocyclus gelatinosus</name>
    <name type="synonym">Rhodopseudomonas gelatinosa</name>
    <dbReference type="NCBI Taxonomy" id="28068"/>
    <lineage>
        <taxon>Bacteria</taxon>
        <taxon>Pseudomonadati</taxon>
        <taxon>Pseudomonadota</taxon>
        <taxon>Betaproteobacteria</taxon>
        <taxon>Burkholderiales</taxon>
        <taxon>Sphaerotilaceae</taxon>
        <taxon>Rubrivivax</taxon>
    </lineage>
</organism>
<name>A0ABS1DWP1_RUBGE</name>
<evidence type="ECO:0000313" key="1">
    <source>
        <dbReference type="EMBL" id="MBK1713177.1"/>
    </source>
</evidence>